<accession>A0A3Q2Y7G2</accession>
<proteinExistence type="predicted"/>
<sequence>FSLRERRGTRRSTWQCGQGRKLGQDSSSVGCPSDPQVLQSRNYSICMQAIKKNQILNMSPLKHCIIFTSTCCSKSNTIPSMYYVIHASQISEPSVISLPEAFIQFHWQVQSRGSWKWYTTLVALRVQ</sequence>
<evidence type="ECO:0000313" key="3">
    <source>
        <dbReference type="Proteomes" id="UP000264820"/>
    </source>
</evidence>
<dbReference type="Proteomes" id="UP000264820">
    <property type="component" value="Unplaced"/>
</dbReference>
<name>A0A3Q2Y7G2_HIPCM</name>
<evidence type="ECO:0000256" key="1">
    <source>
        <dbReference type="SAM" id="MobiDB-lite"/>
    </source>
</evidence>
<protein>
    <submittedName>
        <fullName evidence="2">Uncharacterized protein</fullName>
    </submittedName>
</protein>
<reference evidence="2" key="2">
    <citation type="submission" date="2025-09" db="UniProtKB">
        <authorList>
            <consortium name="Ensembl"/>
        </authorList>
    </citation>
    <scope>IDENTIFICATION</scope>
</reference>
<dbReference type="AlphaFoldDB" id="A0A3Q2Y7G2"/>
<feature type="region of interest" description="Disordered" evidence="1">
    <location>
        <begin position="1"/>
        <end position="32"/>
    </location>
</feature>
<reference evidence="2" key="1">
    <citation type="submission" date="2025-08" db="UniProtKB">
        <authorList>
            <consortium name="Ensembl"/>
        </authorList>
    </citation>
    <scope>IDENTIFICATION</scope>
</reference>
<dbReference type="Ensembl" id="ENSHCOT00000021039.1">
    <property type="protein sequence ID" value="ENSHCOP00000013649.1"/>
    <property type="gene ID" value="ENSHCOG00000016847.1"/>
</dbReference>
<evidence type="ECO:0000313" key="2">
    <source>
        <dbReference type="Ensembl" id="ENSHCOP00000013649.1"/>
    </source>
</evidence>
<organism evidence="2 3">
    <name type="scientific">Hippocampus comes</name>
    <name type="common">Tiger tail seahorse</name>
    <dbReference type="NCBI Taxonomy" id="109280"/>
    <lineage>
        <taxon>Eukaryota</taxon>
        <taxon>Metazoa</taxon>
        <taxon>Chordata</taxon>
        <taxon>Craniata</taxon>
        <taxon>Vertebrata</taxon>
        <taxon>Euteleostomi</taxon>
        <taxon>Actinopterygii</taxon>
        <taxon>Neopterygii</taxon>
        <taxon>Teleostei</taxon>
        <taxon>Neoteleostei</taxon>
        <taxon>Acanthomorphata</taxon>
        <taxon>Syngnathiaria</taxon>
        <taxon>Syngnathiformes</taxon>
        <taxon>Syngnathoidei</taxon>
        <taxon>Syngnathidae</taxon>
        <taxon>Hippocampus</taxon>
    </lineage>
</organism>
<keyword evidence="3" id="KW-1185">Reference proteome</keyword>